<protein>
    <submittedName>
        <fullName evidence="1">Uncharacterized protein</fullName>
    </submittedName>
</protein>
<gene>
    <name evidence="1" type="ORF">PSTG_10681</name>
</gene>
<evidence type="ECO:0000313" key="1">
    <source>
        <dbReference type="EMBL" id="KNE95990.1"/>
    </source>
</evidence>
<dbReference type="AlphaFoldDB" id="A0A0L0V9N5"/>
<dbReference type="Pfam" id="PF14223">
    <property type="entry name" value="Retrotran_gag_2"/>
    <property type="match status" value="1"/>
</dbReference>
<comment type="caution">
    <text evidence="1">The sequence shown here is derived from an EMBL/GenBank/DDBJ whole genome shotgun (WGS) entry which is preliminary data.</text>
</comment>
<name>A0A0L0V9N5_9BASI</name>
<dbReference type="EMBL" id="AJIL01000088">
    <property type="protein sequence ID" value="KNE95990.1"/>
    <property type="molecule type" value="Genomic_DNA"/>
</dbReference>
<sequence>MAIDYLVSLGPRNNSNNNIRFKLIQTIYDYKLLDKQTQYRANHWDLIYNRLLHQRNRSSFTFLNQARRNQALTTKKKEIEIGSAKYHKLKKTHPAPINTYLAGNEETIILVLNTNDYINHLRLIDQRLRSPSNNRDSAKKLWKVIKDWFASAQSSNQAQMFNNFSYFPCKEDPVESSVTDIRVLIQNMVDVGMDLPSEILAYLILFKLPSNFQSLKRQMQEG</sequence>
<dbReference type="OrthoDB" id="418757at2759"/>
<evidence type="ECO:0000313" key="2">
    <source>
        <dbReference type="Proteomes" id="UP000054564"/>
    </source>
</evidence>
<dbReference type="Proteomes" id="UP000054564">
    <property type="component" value="Unassembled WGS sequence"/>
</dbReference>
<dbReference type="STRING" id="1165861.A0A0L0V9N5"/>
<accession>A0A0L0V9N5</accession>
<keyword evidence="2" id="KW-1185">Reference proteome</keyword>
<organism evidence="1 2">
    <name type="scientific">Puccinia striiformis f. sp. tritici PST-78</name>
    <dbReference type="NCBI Taxonomy" id="1165861"/>
    <lineage>
        <taxon>Eukaryota</taxon>
        <taxon>Fungi</taxon>
        <taxon>Dikarya</taxon>
        <taxon>Basidiomycota</taxon>
        <taxon>Pucciniomycotina</taxon>
        <taxon>Pucciniomycetes</taxon>
        <taxon>Pucciniales</taxon>
        <taxon>Pucciniaceae</taxon>
        <taxon>Puccinia</taxon>
    </lineage>
</organism>
<reference evidence="2" key="1">
    <citation type="submission" date="2014-03" db="EMBL/GenBank/DDBJ databases">
        <title>The Genome Sequence of Puccinia striiformis f. sp. tritici PST-78.</title>
        <authorList>
            <consortium name="The Broad Institute Genome Sequencing Platform"/>
            <person name="Cuomo C."/>
            <person name="Hulbert S."/>
            <person name="Chen X."/>
            <person name="Walker B."/>
            <person name="Young S.K."/>
            <person name="Zeng Q."/>
            <person name="Gargeya S."/>
            <person name="Fitzgerald M."/>
            <person name="Haas B."/>
            <person name="Abouelleil A."/>
            <person name="Alvarado L."/>
            <person name="Arachchi H.M."/>
            <person name="Berlin A.M."/>
            <person name="Chapman S.B."/>
            <person name="Goldberg J."/>
            <person name="Griggs A."/>
            <person name="Gujja S."/>
            <person name="Hansen M."/>
            <person name="Howarth C."/>
            <person name="Imamovic A."/>
            <person name="Larimer J."/>
            <person name="McCowan C."/>
            <person name="Montmayeur A."/>
            <person name="Murphy C."/>
            <person name="Neiman D."/>
            <person name="Pearson M."/>
            <person name="Priest M."/>
            <person name="Roberts A."/>
            <person name="Saif S."/>
            <person name="Shea T."/>
            <person name="Sisk P."/>
            <person name="Sykes S."/>
            <person name="Wortman J."/>
            <person name="Nusbaum C."/>
            <person name="Birren B."/>
        </authorList>
    </citation>
    <scope>NUCLEOTIDE SEQUENCE [LARGE SCALE GENOMIC DNA]</scope>
    <source>
        <strain evidence="2">race PST-78</strain>
    </source>
</reference>
<proteinExistence type="predicted"/>